<sequence length="154" mass="16510">MNSLLLFTLIAAVAVASVVSNKVSDPKLNTVVEETELERFEYDEFGVPLRTVPASRQNLNVGIVGPDDRLISRTTFGAAAASFIIHSPDLTIRGAEYTNITSVQVTRVGTTQNAIPTITAGGLGRNFVTINFLGVRSRGFDYTVSVYASLGCPK</sequence>
<keyword evidence="1" id="KW-0732">Signal</keyword>
<reference evidence="2" key="1">
    <citation type="submission" date="2023-03" db="EMBL/GenBank/DDBJ databases">
        <title>Chromosome-level genomes of two armyworms, Mythimna separata and Mythimna loreyi, provide insights into the biosynthesis and reception of sex pheromones.</title>
        <authorList>
            <person name="Zhao H."/>
        </authorList>
    </citation>
    <scope>NUCLEOTIDE SEQUENCE</scope>
    <source>
        <strain evidence="2">BeijingLab</strain>
        <tissue evidence="2">Pupa</tissue>
    </source>
</reference>
<protein>
    <submittedName>
        <fullName evidence="2">Uncharacterized protein</fullName>
    </submittedName>
</protein>
<evidence type="ECO:0000313" key="3">
    <source>
        <dbReference type="Proteomes" id="UP001231518"/>
    </source>
</evidence>
<organism evidence="2 3">
    <name type="scientific">Mythimna separata</name>
    <name type="common">Oriental armyworm</name>
    <name type="synonym">Pseudaletia separata</name>
    <dbReference type="NCBI Taxonomy" id="271217"/>
    <lineage>
        <taxon>Eukaryota</taxon>
        <taxon>Metazoa</taxon>
        <taxon>Ecdysozoa</taxon>
        <taxon>Arthropoda</taxon>
        <taxon>Hexapoda</taxon>
        <taxon>Insecta</taxon>
        <taxon>Pterygota</taxon>
        <taxon>Neoptera</taxon>
        <taxon>Endopterygota</taxon>
        <taxon>Lepidoptera</taxon>
        <taxon>Glossata</taxon>
        <taxon>Ditrysia</taxon>
        <taxon>Noctuoidea</taxon>
        <taxon>Noctuidae</taxon>
        <taxon>Noctuinae</taxon>
        <taxon>Hadenini</taxon>
        <taxon>Mythimna</taxon>
    </lineage>
</organism>
<dbReference type="Pfam" id="PF15868">
    <property type="entry name" value="MBF2"/>
    <property type="match status" value="1"/>
</dbReference>
<gene>
    <name evidence="2" type="ORF">PYW07_009514</name>
</gene>
<dbReference type="Proteomes" id="UP001231518">
    <property type="component" value="Chromosome 23"/>
</dbReference>
<comment type="caution">
    <text evidence="2">The sequence shown here is derived from an EMBL/GenBank/DDBJ whole genome shotgun (WGS) entry which is preliminary data.</text>
</comment>
<accession>A0AAD8DMD2</accession>
<feature type="chain" id="PRO_5042161856" evidence="1">
    <location>
        <begin position="21"/>
        <end position="154"/>
    </location>
</feature>
<dbReference type="EMBL" id="JARGEI010000023">
    <property type="protein sequence ID" value="KAJ8710148.1"/>
    <property type="molecule type" value="Genomic_DNA"/>
</dbReference>
<feature type="signal peptide" evidence="1">
    <location>
        <begin position="1"/>
        <end position="20"/>
    </location>
</feature>
<dbReference type="PANTHER" id="PTHR37685">
    <property type="entry name" value="GEO11136P1-RELATED"/>
    <property type="match status" value="1"/>
</dbReference>
<evidence type="ECO:0000256" key="1">
    <source>
        <dbReference type="SAM" id="SignalP"/>
    </source>
</evidence>
<name>A0AAD8DMD2_MYTSE</name>
<dbReference type="InterPro" id="IPR031734">
    <property type="entry name" value="MBF2"/>
</dbReference>
<evidence type="ECO:0000313" key="2">
    <source>
        <dbReference type="EMBL" id="KAJ8710148.1"/>
    </source>
</evidence>
<dbReference type="AlphaFoldDB" id="A0AAD8DMD2"/>
<keyword evidence="3" id="KW-1185">Reference proteome</keyword>
<dbReference type="PANTHER" id="PTHR37685:SF1">
    <property type="entry name" value="GEO11136P1-RELATED"/>
    <property type="match status" value="1"/>
</dbReference>
<proteinExistence type="predicted"/>